<accession>A0A1E3QC38</accession>
<evidence type="ECO:0000313" key="3">
    <source>
        <dbReference type="Proteomes" id="UP000094385"/>
    </source>
</evidence>
<dbReference type="InterPro" id="IPR013924">
    <property type="entry name" value="RNase_H2_suC"/>
</dbReference>
<evidence type="ECO:0000256" key="1">
    <source>
        <dbReference type="SAM" id="MobiDB-lite"/>
    </source>
</evidence>
<dbReference type="STRING" id="675824.A0A1E3QC38"/>
<evidence type="ECO:0000313" key="2">
    <source>
        <dbReference type="EMBL" id="ODQ75190.1"/>
    </source>
</evidence>
<dbReference type="EMBL" id="KV454291">
    <property type="protein sequence ID" value="ODQ75190.1"/>
    <property type="molecule type" value="Genomic_DNA"/>
</dbReference>
<gene>
    <name evidence="2" type="ORF">LIPSTDRAFT_1915</name>
</gene>
<name>A0A1E3QC38_LIPST</name>
<dbReference type="Pfam" id="PF08615">
    <property type="entry name" value="RNase_H2_suC"/>
    <property type="match status" value="1"/>
</dbReference>
<feature type="compositionally biased region" description="Basic and acidic residues" evidence="1">
    <location>
        <begin position="87"/>
        <end position="99"/>
    </location>
</feature>
<proteinExistence type="predicted"/>
<feature type="region of interest" description="Disordered" evidence="1">
    <location>
        <begin position="72"/>
        <end position="107"/>
    </location>
</feature>
<dbReference type="PANTHER" id="PTHR47204:SF1">
    <property type="entry name" value="RIBONUCLEASE H2 SUBUNIT C"/>
    <property type="match status" value="1"/>
</dbReference>
<dbReference type="Proteomes" id="UP000094385">
    <property type="component" value="Unassembled WGS sequence"/>
</dbReference>
<protein>
    <submittedName>
        <fullName evidence="2">Uncharacterized protein</fullName>
    </submittedName>
</protein>
<feature type="compositionally biased region" description="Low complexity" evidence="1">
    <location>
        <begin position="72"/>
        <end position="81"/>
    </location>
</feature>
<dbReference type="Gene3D" id="2.40.128.680">
    <property type="match status" value="1"/>
</dbReference>
<sequence>MKTQKCATLNLHTPLLVDKPIRRVTPHILPCKIHHDGPANVRRYFQVHPYKSDASRPKVSSATICPTSITTESSTDITSTDLSAEETEVKDYGMSRPKESTPSPHSVHEAYFRGRKLVGQKLVLPEGYKGFILPIAPSPSDILPQTKSYFYSEDDDEEEDEEHEQEHMWKSEAEFNELFVWNHDVVPDGISNPWIAGISEWISFTNWIHCEYEEGEREVES</sequence>
<dbReference type="PANTHER" id="PTHR47204">
    <property type="entry name" value="OS02G0168900 PROTEIN"/>
    <property type="match status" value="1"/>
</dbReference>
<dbReference type="CDD" id="cd09271">
    <property type="entry name" value="RNase_H2-C"/>
    <property type="match status" value="1"/>
</dbReference>
<keyword evidence="3" id="KW-1185">Reference proteome</keyword>
<dbReference type="GO" id="GO:0032299">
    <property type="term" value="C:ribonuclease H2 complex"/>
    <property type="evidence" value="ECO:0007669"/>
    <property type="project" value="InterPro"/>
</dbReference>
<reference evidence="2 3" key="1">
    <citation type="journal article" date="2016" name="Proc. Natl. Acad. Sci. U.S.A.">
        <title>Comparative genomics of biotechnologically important yeasts.</title>
        <authorList>
            <person name="Riley R."/>
            <person name="Haridas S."/>
            <person name="Wolfe K.H."/>
            <person name="Lopes M.R."/>
            <person name="Hittinger C.T."/>
            <person name="Goeker M."/>
            <person name="Salamov A.A."/>
            <person name="Wisecaver J.H."/>
            <person name="Long T.M."/>
            <person name="Calvey C.H."/>
            <person name="Aerts A.L."/>
            <person name="Barry K.W."/>
            <person name="Choi C."/>
            <person name="Clum A."/>
            <person name="Coughlan A.Y."/>
            <person name="Deshpande S."/>
            <person name="Douglass A.P."/>
            <person name="Hanson S.J."/>
            <person name="Klenk H.-P."/>
            <person name="LaButti K.M."/>
            <person name="Lapidus A."/>
            <person name="Lindquist E.A."/>
            <person name="Lipzen A.M."/>
            <person name="Meier-Kolthoff J.P."/>
            <person name="Ohm R.A."/>
            <person name="Otillar R.P."/>
            <person name="Pangilinan J.L."/>
            <person name="Peng Y."/>
            <person name="Rokas A."/>
            <person name="Rosa C.A."/>
            <person name="Scheuner C."/>
            <person name="Sibirny A.A."/>
            <person name="Slot J.C."/>
            <person name="Stielow J.B."/>
            <person name="Sun H."/>
            <person name="Kurtzman C.P."/>
            <person name="Blackwell M."/>
            <person name="Grigoriev I.V."/>
            <person name="Jeffries T.W."/>
        </authorList>
    </citation>
    <scope>NUCLEOTIDE SEQUENCE [LARGE SCALE GENOMIC DNA]</scope>
    <source>
        <strain evidence="2 3">NRRL Y-11557</strain>
    </source>
</reference>
<dbReference type="GO" id="GO:0006401">
    <property type="term" value="P:RNA catabolic process"/>
    <property type="evidence" value="ECO:0007669"/>
    <property type="project" value="InterPro"/>
</dbReference>
<dbReference type="OrthoDB" id="6222486at2759"/>
<organism evidence="2 3">
    <name type="scientific">Lipomyces starkeyi NRRL Y-11557</name>
    <dbReference type="NCBI Taxonomy" id="675824"/>
    <lineage>
        <taxon>Eukaryota</taxon>
        <taxon>Fungi</taxon>
        <taxon>Dikarya</taxon>
        <taxon>Ascomycota</taxon>
        <taxon>Saccharomycotina</taxon>
        <taxon>Lipomycetes</taxon>
        <taxon>Lipomycetales</taxon>
        <taxon>Lipomycetaceae</taxon>
        <taxon>Lipomyces</taxon>
    </lineage>
</organism>
<dbReference type="AlphaFoldDB" id="A0A1E3QC38"/>